<keyword evidence="3" id="KW-1185">Reference proteome</keyword>
<reference evidence="2 3" key="1">
    <citation type="journal article" date="2023" name="Plants (Basel)">
        <title>Bridging the Gap: Combining Genomics and Transcriptomics Approaches to Understand Stylosanthes scabra, an Orphan Legume from the Brazilian Caatinga.</title>
        <authorList>
            <person name="Ferreira-Neto J.R.C."/>
            <person name="da Silva M.D."/>
            <person name="Binneck E."/>
            <person name="de Melo N.F."/>
            <person name="da Silva R.H."/>
            <person name="de Melo A.L.T.M."/>
            <person name="Pandolfi V."/>
            <person name="Bustamante F.O."/>
            <person name="Brasileiro-Vidal A.C."/>
            <person name="Benko-Iseppon A.M."/>
        </authorList>
    </citation>
    <scope>NUCLEOTIDE SEQUENCE [LARGE SCALE GENOMIC DNA]</scope>
    <source>
        <tissue evidence="2">Leaves</tissue>
    </source>
</reference>
<gene>
    <name evidence="2" type="ORF">PIB30_006198</name>
</gene>
<name>A0ABU6Y4D7_9FABA</name>
<organism evidence="2 3">
    <name type="scientific">Stylosanthes scabra</name>
    <dbReference type="NCBI Taxonomy" id="79078"/>
    <lineage>
        <taxon>Eukaryota</taxon>
        <taxon>Viridiplantae</taxon>
        <taxon>Streptophyta</taxon>
        <taxon>Embryophyta</taxon>
        <taxon>Tracheophyta</taxon>
        <taxon>Spermatophyta</taxon>
        <taxon>Magnoliopsida</taxon>
        <taxon>eudicotyledons</taxon>
        <taxon>Gunneridae</taxon>
        <taxon>Pentapetalae</taxon>
        <taxon>rosids</taxon>
        <taxon>fabids</taxon>
        <taxon>Fabales</taxon>
        <taxon>Fabaceae</taxon>
        <taxon>Papilionoideae</taxon>
        <taxon>50 kb inversion clade</taxon>
        <taxon>dalbergioids sensu lato</taxon>
        <taxon>Dalbergieae</taxon>
        <taxon>Pterocarpus clade</taxon>
        <taxon>Stylosanthes</taxon>
    </lineage>
</organism>
<feature type="region of interest" description="Disordered" evidence="1">
    <location>
        <begin position="41"/>
        <end position="99"/>
    </location>
</feature>
<evidence type="ECO:0000313" key="2">
    <source>
        <dbReference type="EMBL" id="MED6204134.1"/>
    </source>
</evidence>
<feature type="compositionally biased region" description="Basic and acidic residues" evidence="1">
    <location>
        <begin position="41"/>
        <end position="69"/>
    </location>
</feature>
<dbReference type="EMBL" id="JASCZI010241668">
    <property type="protein sequence ID" value="MED6204134.1"/>
    <property type="molecule type" value="Genomic_DNA"/>
</dbReference>
<proteinExistence type="predicted"/>
<protein>
    <submittedName>
        <fullName evidence="2">Uncharacterized protein</fullName>
    </submittedName>
</protein>
<dbReference type="Proteomes" id="UP001341840">
    <property type="component" value="Unassembled WGS sequence"/>
</dbReference>
<comment type="caution">
    <text evidence="2">The sequence shown here is derived from an EMBL/GenBank/DDBJ whole genome shotgun (WGS) entry which is preliminary data.</text>
</comment>
<evidence type="ECO:0000313" key="3">
    <source>
        <dbReference type="Proteomes" id="UP001341840"/>
    </source>
</evidence>
<sequence length="171" mass="19479">MRRSLTRSTRSQGFWTKSDDFAAVGVLPYVSWLYQTQLQARDTRQCEERCGGERPDRPSQDSEIRDDFLFRSTGTRAQEKRRREEEEEEEKKKKTTYRAAGGRGVGDVAFSVDGEADPREGRPRRWIRVYMGSVPASRSGRASYGLTRSGPVESLGVSEFSGMFWCVLCVC</sequence>
<accession>A0ABU6Y4D7</accession>
<evidence type="ECO:0000256" key="1">
    <source>
        <dbReference type="SAM" id="MobiDB-lite"/>
    </source>
</evidence>